<dbReference type="GO" id="GO:0006465">
    <property type="term" value="P:signal peptide processing"/>
    <property type="evidence" value="ECO:0007669"/>
    <property type="project" value="InterPro"/>
</dbReference>
<sequence length="75" mass="8726">MEPFLCHGDHVLMFNWTNIKVGDVVVFKLFNQYFVKRIKKISGKNIFVEGDNRNMSLKIGPIKVEQVVGKVVLRY</sequence>
<organism evidence="3 4">
    <name type="scientific">Candidatus Curtissbacteria bacterium RIFCSPLOWO2_01_FULL_42_26</name>
    <dbReference type="NCBI Taxonomy" id="1797729"/>
    <lineage>
        <taxon>Bacteria</taxon>
        <taxon>Candidatus Curtissiibacteriota</taxon>
    </lineage>
</organism>
<dbReference type="InterPro" id="IPR036286">
    <property type="entry name" value="LexA/Signal_pep-like_sf"/>
</dbReference>
<dbReference type="Proteomes" id="UP000179227">
    <property type="component" value="Unassembled WGS sequence"/>
</dbReference>
<reference evidence="3 4" key="1">
    <citation type="journal article" date="2016" name="Nat. Commun.">
        <title>Thousands of microbial genomes shed light on interconnected biogeochemical processes in an aquifer system.</title>
        <authorList>
            <person name="Anantharaman K."/>
            <person name="Brown C.T."/>
            <person name="Hug L.A."/>
            <person name="Sharon I."/>
            <person name="Castelle C.J."/>
            <person name="Probst A.J."/>
            <person name="Thomas B.C."/>
            <person name="Singh A."/>
            <person name="Wilkins M.J."/>
            <person name="Karaoz U."/>
            <person name="Brodie E.L."/>
            <person name="Williams K.H."/>
            <person name="Hubbard S.S."/>
            <person name="Banfield J.F."/>
        </authorList>
    </citation>
    <scope>NUCLEOTIDE SEQUENCE [LARGE SCALE GENOMIC DNA]</scope>
</reference>
<dbReference type="CDD" id="cd06530">
    <property type="entry name" value="S26_SPase_I"/>
    <property type="match status" value="1"/>
</dbReference>
<comment type="caution">
    <text evidence="3">The sequence shown here is derived from an EMBL/GenBank/DDBJ whole genome shotgun (WGS) entry which is preliminary data.</text>
</comment>
<evidence type="ECO:0000259" key="2">
    <source>
        <dbReference type="Pfam" id="PF00717"/>
    </source>
</evidence>
<name>A0A1F5HYX1_9BACT</name>
<dbReference type="Pfam" id="PF00717">
    <property type="entry name" value="Peptidase_S24"/>
    <property type="match status" value="1"/>
</dbReference>
<dbReference type="GO" id="GO:0012505">
    <property type="term" value="C:endomembrane system"/>
    <property type="evidence" value="ECO:0007669"/>
    <property type="project" value="UniProtKB-SubCell"/>
</dbReference>
<protein>
    <recommendedName>
        <fullName evidence="2">Peptidase S24/S26A/S26B/S26C domain-containing protein</fullName>
    </recommendedName>
</protein>
<dbReference type="GO" id="GO:0004252">
    <property type="term" value="F:serine-type endopeptidase activity"/>
    <property type="evidence" value="ECO:0007669"/>
    <property type="project" value="InterPro"/>
</dbReference>
<feature type="domain" description="Peptidase S24/S26A/S26B/S26C" evidence="2">
    <location>
        <begin position="1"/>
        <end position="72"/>
    </location>
</feature>
<dbReference type="InterPro" id="IPR015927">
    <property type="entry name" value="Peptidase_S24_S26A/B/C"/>
</dbReference>
<evidence type="ECO:0000313" key="4">
    <source>
        <dbReference type="Proteomes" id="UP000179227"/>
    </source>
</evidence>
<dbReference type="STRING" id="1797729.A3A60_04170"/>
<dbReference type="EMBL" id="MFBS01000020">
    <property type="protein sequence ID" value="OGE09293.1"/>
    <property type="molecule type" value="Genomic_DNA"/>
</dbReference>
<accession>A0A1F5HYX1</accession>
<comment type="subcellular location">
    <subcellularLocation>
        <location evidence="1">Endomembrane system</location>
    </subcellularLocation>
</comment>
<evidence type="ECO:0000256" key="1">
    <source>
        <dbReference type="ARBA" id="ARBA00004308"/>
    </source>
</evidence>
<dbReference type="SUPFAM" id="SSF51306">
    <property type="entry name" value="LexA/Signal peptidase"/>
    <property type="match status" value="1"/>
</dbReference>
<gene>
    <name evidence="3" type="ORF">A3A60_04170</name>
</gene>
<dbReference type="InterPro" id="IPR019533">
    <property type="entry name" value="Peptidase_S26"/>
</dbReference>
<proteinExistence type="predicted"/>
<dbReference type="AlphaFoldDB" id="A0A1F5HYX1"/>
<evidence type="ECO:0000313" key="3">
    <source>
        <dbReference type="EMBL" id="OGE09293.1"/>
    </source>
</evidence>
<dbReference type="Gene3D" id="2.10.109.10">
    <property type="entry name" value="Umud Fragment, subunit A"/>
    <property type="match status" value="1"/>
</dbReference>